<dbReference type="EMBL" id="PPCN01000009">
    <property type="protein sequence ID" value="POF29395.1"/>
    <property type="molecule type" value="Genomic_DNA"/>
</dbReference>
<dbReference type="SUPFAM" id="SSF48576">
    <property type="entry name" value="Terpenoid synthases"/>
    <property type="match status" value="1"/>
</dbReference>
<dbReference type="Gene3D" id="1.10.600.10">
    <property type="entry name" value="Farnesyl Diphosphate Synthase"/>
    <property type="match status" value="1"/>
</dbReference>
<dbReference type="AlphaFoldDB" id="A0A2S3UNW0"/>
<evidence type="ECO:0000313" key="1">
    <source>
        <dbReference type="EMBL" id="POF29395.1"/>
    </source>
</evidence>
<dbReference type="GO" id="GO:0016765">
    <property type="term" value="F:transferase activity, transferring alkyl or aryl (other than methyl) groups"/>
    <property type="evidence" value="ECO:0007669"/>
    <property type="project" value="UniProtKB-ARBA"/>
</dbReference>
<sequence>MGPMTTDFDHAAEVVRRFDRDRYLSALLAPEAYRPALMALYAFNAEIARIREVVSEPLPGEVRLQWWRDLLEGTEHGAAAANPVANALLRTIERYNLPRQALVAMTEARIFDLYNDPMPSLNDLEGYVGETVSGLFQLGCLVLNDGKDPGTATVAGHAGVAYGLCGLMRALPWHAARRQMYLPGDVLSRHNLDPETVFRGKTTPELLAVLTEMRGHARHHLGRVREAASGVPLTCRAAFLPLVLVEPFLKKLEVTGFDPLQQAAEISQLRRQWILWRASGNVFGRL</sequence>
<dbReference type="Pfam" id="PF00494">
    <property type="entry name" value="SQS_PSY"/>
    <property type="match status" value="1"/>
</dbReference>
<keyword evidence="2" id="KW-1185">Reference proteome</keyword>
<evidence type="ECO:0000313" key="2">
    <source>
        <dbReference type="Proteomes" id="UP000236959"/>
    </source>
</evidence>
<proteinExistence type="predicted"/>
<dbReference type="Proteomes" id="UP000236959">
    <property type="component" value="Unassembled WGS sequence"/>
</dbReference>
<organism evidence="1 2">
    <name type="scientific">Roseibium marinum</name>
    <dbReference type="NCBI Taxonomy" id="281252"/>
    <lineage>
        <taxon>Bacteria</taxon>
        <taxon>Pseudomonadati</taxon>
        <taxon>Pseudomonadota</taxon>
        <taxon>Alphaproteobacteria</taxon>
        <taxon>Hyphomicrobiales</taxon>
        <taxon>Stappiaceae</taxon>
        <taxon>Roseibium</taxon>
    </lineage>
</organism>
<name>A0A2S3UNW0_9HYPH</name>
<comment type="caution">
    <text evidence="1">The sequence shown here is derived from an EMBL/GenBank/DDBJ whole genome shotgun (WGS) entry which is preliminary data.</text>
</comment>
<accession>A0A2S3UNW0</accession>
<dbReference type="PANTHER" id="PTHR31480">
    <property type="entry name" value="BIFUNCTIONAL LYCOPENE CYCLASE/PHYTOENE SYNTHASE"/>
    <property type="match status" value="1"/>
</dbReference>
<dbReference type="InterPro" id="IPR002060">
    <property type="entry name" value="Squ/phyt_synthse"/>
</dbReference>
<protein>
    <submittedName>
        <fullName evidence="1">Phytoene synthase</fullName>
    </submittedName>
</protein>
<reference evidence="1 2" key="1">
    <citation type="submission" date="2018-01" db="EMBL/GenBank/DDBJ databases">
        <title>Genomic Encyclopedia of Archaeal and Bacterial Type Strains, Phase II (KMG-II): from individual species to whole genera.</title>
        <authorList>
            <person name="Goeker M."/>
        </authorList>
    </citation>
    <scope>NUCLEOTIDE SEQUENCE [LARGE SCALE GENOMIC DNA]</scope>
    <source>
        <strain evidence="1 2">DSM 17023</strain>
    </source>
</reference>
<dbReference type="InterPro" id="IPR008949">
    <property type="entry name" value="Isoprenoid_synthase_dom_sf"/>
</dbReference>
<gene>
    <name evidence="1" type="ORF">CLV41_109171</name>
</gene>